<name>A0A0U1NWY3_9BACI</name>
<dbReference type="Pfam" id="PF08378">
    <property type="entry name" value="NERD"/>
    <property type="match status" value="1"/>
</dbReference>
<sequence length="146" mass="16845">MTPWYGVILEVKNIAGVLEFKGNPPQLIRTREDGHHDGFESPVVQLERNRELLNDWLRSRNIHIPIYGAVVLAYPKQIVSIPPAKTKLLFPSLIPPFIKSIPQQAKKLDQETFHWLSSELLNHHQIFIPKPICETYQIPFSDFQIG</sequence>
<reference evidence="3" key="1">
    <citation type="submission" date="2015-05" db="EMBL/GenBank/DDBJ databases">
        <authorList>
            <person name="Urmite Genomes"/>
        </authorList>
    </citation>
    <scope>NUCLEOTIDE SEQUENCE [LARGE SCALE GENOMIC DNA]</scope>
    <source>
        <strain evidence="3">LF1</strain>
    </source>
</reference>
<dbReference type="Proteomes" id="UP000199087">
    <property type="component" value="Unassembled WGS sequence"/>
</dbReference>
<evidence type="ECO:0000313" key="3">
    <source>
        <dbReference type="Proteomes" id="UP000199087"/>
    </source>
</evidence>
<dbReference type="EMBL" id="CVRB01000002">
    <property type="protein sequence ID" value="CRK82537.1"/>
    <property type="molecule type" value="Genomic_DNA"/>
</dbReference>
<feature type="domain" description="NERD" evidence="1">
    <location>
        <begin position="7"/>
        <end position="72"/>
    </location>
</feature>
<keyword evidence="3" id="KW-1185">Reference proteome</keyword>
<evidence type="ECO:0000313" key="2">
    <source>
        <dbReference type="EMBL" id="CRK82537.1"/>
    </source>
</evidence>
<dbReference type="STRING" id="1499688.BN000_02469"/>
<dbReference type="AlphaFoldDB" id="A0A0U1NWY3"/>
<dbReference type="InterPro" id="IPR011528">
    <property type="entry name" value="NERD"/>
</dbReference>
<organism evidence="2 3">
    <name type="scientific">Neobacillus massiliamazoniensis</name>
    <dbReference type="NCBI Taxonomy" id="1499688"/>
    <lineage>
        <taxon>Bacteria</taxon>
        <taxon>Bacillati</taxon>
        <taxon>Bacillota</taxon>
        <taxon>Bacilli</taxon>
        <taxon>Bacillales</taxon>
        <taxon>Bacillaceae</taxon>
        <taxon>Neobacillus</taxon>
    </lineage>
</organism>
<evidence type="ECO:0000259" key="1">
    <source>
        <dbReference type="Pfam" id="PF08378"/>
    </source>
</evidence>
<proteinExistence type="predicted"/>
<gene>
    <name evidence="2" type="ORF">BN000_02469</name>
</gene>
<accession>A0A0U1NWY3</accession>
<protein>
    <submittedName>
        <fullName evidence="2">Nerd domain protein</fullName>
    </submittedName>
</protein>